<comment type="caution">
    <text evidence="2">The sequence shown here is derived from an EMBL/GenBank/DDBJ whole genome shotgun (WGS) entry which is preliminary data.</text>
</comment>
<proteinExistence type="predicted"/>
<dbReference type="GO" id="GO:0016020">
    <property type="term" value="C:membrane"/>
    <property type="evidence" value="ECO:0007669"/>
    <property type="project" value="InterPro"/>
</dbReference>
<dbReference type="InterPro" id="IPR000462">
    <property type="entry name" value="CDP-OH_P_trans"/>
</dbReference>
<sequence length="219" mass="23390">MPADPANRRPIAQVFRATAHRATRWCTRVGIQPNWISYASMAASSIAAVAFACSGTHLGMLLLGCVACVVRLWCNMLDGMVAIEGGTISRQGEIVNELPDRISDVLIFVGVALNSTCSIHAGYASAIAALLVAYVGIIGQTVGTPRQFGGWMSKPWRMVVVMLAALLTGIVGNEVLISVVGQGVSWLTLGCWVVVAGAVQTVVVRLRRIMQWLAENPDR</sequence>
<name>A0A9X2FIU2_9BACT</name>
<reference evidence="2" key="1">
    <citation type="submission" date="2022-06" db="EMBL/GenBank/DDBJ databases">
        <title>Aeoliella straminimaris, a novel planctomycete from sediments.</title>
        <authorList>
            <person name="Vitorino I.R."/>
            <person name="Lage O.M."/>
        </authorList>
    </citation>
    <scope>NUCLEOTIDE SEQUENCE</scope>
    <source>
        <strain evidence="2">ICT_H6.2</strain>
    </source>
</reference>
<dbReference type="RefSeq" id="WP_252855666.1">
    <property type="nucleotide sequence ID" value="NZ_JAMXLR010000092.1"/>
</dbReference>
<gene>
    <name evidence="2" type="ORF">NG895_26935</name>
</gene>
<keyword evidence="1" id="KW-0812">Transmembrane</keyword>
<feature type="transmembrane region" description="Helical" evidence="1">
    <location>
        <begin position="159"/>
        <end position="180"/>
    </location>
</feature>
<feature type="transmembrane region" description="Helical" evidence="1">
    <location>
        <begin position="105"/>
        <end position="138"/>
    </location>
</feature>
<dbReference type="EMBL" id="JAMXLR010000092">
    <property type="protein sequence ID" value="MCO6047556.1"/>
    <property type="molecule type" value="Genomic_DNA"/>
</dbReference>
<keyword evidence="1" id="KW-0472">Membrane</keyword>
<accession>A0A9X2FIU2</accession>
<dbReference type="Pfam" id="PF01066">
    <property type="entry name" value="CDP-OH_P_transf"/>
    <property type="match status" value="1"/>
</dbReference>
<dbReference type="Gene3D" id="1.20.120.1760">
    <property type="match status" value="1"/>
</dbReference>
<dbReference type="Proteomes" id="UP001155241">
    <property type="component" value="Unassembled WGS sequence"/>
</dbReference>
<organism evidence="2 3">
    <name type="scientific">Aeoliella straminimaris</name>
    <dbReference type="NCBI Taxonomy" id="2954799"/>
    <lineage>
        <taxon>Bacteria</taxon>
        <taxon>Pseudomonadati</taxon>
        <taxon>Planctomycetota</taxon>
        <taxon>Planctomycetia</taxon>
        <taxon>Pirellulales</taxon>
        <taxon>Lacipirellulaceae</taxon>
        <taxon>Aeoliella</taxon>
    </lineage>
</organism>
<evidence type="ECO:0000313" key="3">
    <source>
        <dbReference type="Proteomes" id="UP001155241"/>
    </source>
</evidence>
<keyword evidence="3" id="KW-1185">Reference proteome</keyword>
<evidence type="ECO:0000256" key="1">
    <source>
        <dbReference type="SAM" id="Phobius"/>
    </source>
</evidence>
<dbReference type="GO" id="GO:0016780">
    <property type="term" value="F:phosphotransferase activity, for other substituted phosphate groups"/>
    <property type="evidence" value="ECO:0007669"/>
    <property type="project" value="InterPro"/>
</dbReference>
<dbReference type="AlphaFoldDB" id="A0A9X2FIU2"/>
<feature type="transmembrane region" description="Helical" evidence="1">
    <location>
        <begin position="46"/>
        <end position="73"/>
    </location>
</feature>
<keyword evidence="1" id="KW-1133">Transmembrane helix</keyword>
<feature type="transmembrane region" description="Helical" evidence="1">
    <location>
        <begin position="186"/>
        <end position="206"/>
    </location>
</feature>
<dbReference type="InterPro" id="IPR043130">
    <property type="entry name" value="CDP-OH_PTrfase_TM_dom"/>
</dbReference>
<protein>
    <submittedName>
        <fullName evidence="2">CDP-alcohol phosphatidyltransferase family protein</fullName>
    </submittedName>
</protein>
<evidence type="ECO:0000313" key="2">
    <source>
        <dbReference type="EMBL" id="MCO6047556.1"/>
    </source>
</evidence>
<dbReference type="GO" id="GO:0008654">
    <property type="term" value="P:phospholipid biosynthetic process"/>
    <property type="evidence" value="ECO:0007669"/>
    <property type="project" value="InterPro"/>
</dbReference>